<gene>
    <name evidence="2" type="ORF">FXN61_22920</name>
</gene>
<feature type="domain" description="YcaO" evidence="1">
    <location>
        <begin position="97"/>
        <end position="435"/>
    </location>
</feature>
<organism evidence="2 3">
    <name type="scientific">Lentzea indica</name>
    <dbReference type="NCBI Taxonomy" id="2604800"/>
    <lineage>
        <taxon>Bacteria</taxon>
        <taxon>Bacillati</taxon>
        <taxon>Actinomycetota</taxon>
        <taxon>Actinomycetes</taxon>
        <taxon>Pseudonocardiales</taxon>
        <taxon>Pseudonocardiaceae</taxon>
        <taxon>Lentzea</taxon>
    </lineage>
</organism>
<dbReference type="InterPro" id="IPR003776">
    <property type="entry name" value="YcaO-like_dom"/>
</dbReference>
<dbReference type="EMBL" id="VSRL01000086">
    <property type="protein sequence ID" value="NKE59503.1"/>
    <property type="molecule type" value="Genomic_DNA"/>
</dbReference>
<evidence type="ECO:0000313" key="2">
    <source>
        <dbReference type="EMBL" id="NKE59503.1"/>
    </source>
</evidence>
<dbReference type="Pfam" id="PF02624">
    <property type="entry name" value="YcaO"/>
    <property type="match status" value="1"/>
</dbReference>
<dbReference type="Gene3D" id="3.30.1330.230">
    <property type="match status" value="1"/>
</dbReference>
<proteinExistence type="predicted"/>
<evidence type="ECO:0000259" key="1">
    <source>
        <dbReference type="PROSITE" id="PS51664"/>
    </source>
</evidence>
<reference evidence="2 3" key="1">
    <citation type="submission" date="2019-08" db="EMBL/GenBank/DDBJ databases">
        <title>Lentzea from Indian Himalayas.</title>
        <authorList>
            <person name="Mandal S."/>
            <person name="Mallick Gupta A."/>
            <person name="Maiti P.K."/>
            <person name="Sarkar J."/>
            <person name="Mandal S."/>
        </authorList>
    </citation>
    <scope>NUCLEOTIDE SEQUENCE [LARGE SCALE GENOMIC DNA]</scope>
    <source>
        <strain evidence="2 3">PSKA42</strain>
    </source>
</reference>
<name>A0ABX1FLT0_9PSEU</name>
<dbReference type="PROSITE" id="PS51664">
    <property type="entry name" value="YCAO"/>
    <property type="match status" value="1"/>
</dbReference>
<dbReference type="Proteomes" id="UP001515943">
    <property type="component" value="Unassembled WGS sequence"/>
</dbReference>
<evidence type="ECO:0000313" key="3">
    <source>
        <dbReference type="Proteomes" id="UP001515943"/>
    </source>
</evidence>
<comment type="caution">
    <text evidence="2">The sequence shown here is derived from an EMBL/GenBank/DDBJ whole genome shotgun (WGS) entry which is preliminary data.</text>
</comment>
<keyword evidence="3" id="KW-1185">Reference proteome</keyword>
<dbReference type="PANTHER" id="PTHR37809:SF1">
    <property type="entry name" value="RIBOSOMAL PROTEIN S12 METHYLTHIOTRANSFERASE ACCESSORY FACTOR YCAO"/>
    <property type="match status" value="1"/>
</dbReference>
<protein>
    <recommendedName>
        <fullName evidence="1">YcaO domain-containing protein</fullName>
    </recommendedName>
</protein>
<accession>A0ABX1FLT0</accession>
<sequence length="435" mass="47387">MGLAVVRRAVRRAVAARADRHGHARRGRGRGLHRRGAGVRVLALPSLPEQEVKTVAEALIERAVGWRQGVVSQLHPVPHSLSDVDVEGWAAVPEPFATGGTSGGTSKIAAIAEALERHAAARAPLEIVTDGPCWPLEHFSLHTVEQRVRGDYRYRKGYVDTKYTRAWTLPDNEPIRVPAGLVGLDASYGLPATSSGLAAGPSTTSALLRATQELVERDAFTSTWLHSIAPQRFSTDLPHGVQAFDLTPAYSPHPVIAVAGSLPIAGKPRPTLGLACRATVAEALRKAYEEWVQGTVFIEVWLARNGDQPVEEATDFDKHAVYYATHPEKWDALPWFSGFETDPPDDAKSRGTKEELTELVHALAGKEIRLAYRELTTPELSAVGLHCVRVLSPDLAPLHADHRWPHLGGRARELDWRYPHASPGVFPNPAPHPLG</sequence>
<dbReference type="PANTHER" id="PTHR37809">
    <property type="entry name" value="RIBOSOMAL PROTEIN S12 METHYLTHIOTRANSFERASE ACCESSORY FACTOR YCAO"/>
    <property type="match status" value="1"/>
</dbReference>